<sequence length="194" mass="21579">MTTPHGFAHHLASLPPSVGTTVLIGVDGFSGAGKTALAGDLAQHDEVTVVSVEEFYLGWEGLAEAPARALAGLVEPLHHGETPRWRPWDWEHDREGPEQERPVTTRVVVLEGCGAGARALREHQALTVWVDADPSVRERRLRTREDWPLYAPHRDAWRRTEQALAEREELPGAADLVVRRHPDGSLDTEPSRHR</sequence>
<comment type="caution">
    <text evidence="2">The sequence shown here is derived from an EMBL/GenBank/DDBJ whole genome shotgun (WGS) entry which is preliminary data.</text>
</comment>
<dbReference type="SUPFAM" id="SSF52540">
    <property type="entry name" value="P-loop containing nucleoside triphosphate hydrolases"/>
    <property type="match status" value="1"/>
</dbReference>
<feature type="region of interest" description="Disordered" evidence="1">
    <location>
        <begin position="169"/>
        <end position="194"/>
    </location>
</feature>
<dbReference type="InterPro" id="IPR027417">
    <property type="entry name" value="P-loop_NTPase"/>
</dbReference>
<feature type="compositionally biased region" description="Basic and acidic residues" evidence="1">
    <location>
        <begin position="177"/>
        <end position="194"/>
    </location>
</feature>
<evidence type="ECO:0000313" key="3">
    <source>
        <dbReference type="Proteomes" id="UP001500457"/>
    </source>
</evidence>
<gene>
    <name evidence="2" type="ORF">GCM10023203_41760</name>
</gene>
<dbReference type="Proteomes" id="UP001500457">
    <property type="component" value="Unassembled WGS sequence"/>
</dbReference>
<dbReference type="EMBL" id="BAABHQ010000012">
    <property type="protein sequence ID" value="GAA4885106.1"/>
    <property type="molecule type" value="Genomic_DNA"/>
</dbReference>
<dbReference type="RefSeq" id="WP_274232494.1">
    <property type="nucleotide sequence ID" value="NZ_BAABHQ010000012.1"/>
</dbReference>
<reference evidence="3" key="1">
    <citation type="journal article" date="2019" name="Int. J. Syst. Evol. Microbiol.">
        <title>The Global Catalogue of Microorganisms (GCM) 10K type strain sequencing project: providing services to taxonomists for standard genome sequencing and annotation.</title>
        <authorList>
            <consortium name="The Broad Institute Genomics Platform"/>
            <consortium name="The Broad Institute Genome Sequencing Center for Infectious Disease"/>
            <person name="Wu L."/>
            <person name="Ma J."/>
        </authorList>
    </citation>
    <scope>NUCLEOTIDE SEQUENCE [LARGE SCALE GENOMIC DNA]</scope>
    <source>
        <strain evidence="3">JCM 17983</strain>
    </source>
</reference>
<protein>
    <submittedName>
        <fullName evidence="2">AAA family ATPase</fullName>
    </submittedName>
</protein>
<organism evidence="2 3">
    <name type="scientific">Actinomycetospora straminea</name>
    <dbReference type="NCBI Taxonomy" id="663607"/>
    <lineage>
        <taxon>Bacteria</taxon>
        <taxon>Bacillati</taxon>
        <taxon>Actinomycetota</taxon>
        <taxon>Actinomycetes</taxon>
        <taxon>Pseudonocardiales</taxon>
        <taxon>Pseudonocardiaceae</taxon>
        <taxon>Actinomycetospora</taxon>
    </lineage>
</organism>
<keyword evidence="3" id="KW-1185">Reference proteome</keyword>
<dbReference type="Gene3D" id="3.40.50.300">
    <property type="entry name" value="P-loop containing nucleotide triphosphate hydrolases"/>
    <property type="match status" value="1"/>
</dbReference>
<accession>A0ABP9ERQ1</accession>
<evidence type="ECO:0000313" key="2">
    <source>
        <dbReference type="EMBL" id="GAA4885106.1"/>
    </source>
</evidence>
<evidence type="ECO:0000256" key="1">
    <source>
        <dbReference type="SAM" id="MobiDB-lite"/>
    </source>
</evidence>
<proteinExistence type="predicted"/>
<name>A0ABP9ERQ1_9PSEU</name>